<dbReference type="EMBL" id="FLRE01000471">
    <property type="protein sequence ID" value="SBT53850.1"/>
    <property type="molecule type" value="Genomic_DNA"/>
</dbReference>
<dbReference type="Proteomes" id="UP000078550">
    <property type="component" value="Unassembled WGS sequence"/>
</dbReference>
<accession>A0A1A9ABI1</accession>
<organism evidence="1 2">
    <name type="scientific">Plasmodium ovale wallikeri</name>
    <dbReference type="NCBI Taxonomy" id="864142"/>
    <lineage>
        <taxon>Eukaryota</taxon>
        <taxon>Sar</taxon>
        <taxon>Alveolata</taxon>
        <taxon>Apicomplexa</taxon>
        <taxon>Aconoidasida</taxon>
        <taxon>Haemosporida</taxon>
        <taxon>Plasmodiidae</taxon>
        <taxon>Plasmodium</taxon>
        <taxon>Plasmodium (Plasmodium)</taxon>
    </lineage>
</organism>
<evidence type="ECO:0000313" key="1">
    <source>
        <dbReference type="EMBL" id="SBT53850.1"/>
    </source>
</evidence>
<evidence type="ECO:0000313" key="2">
    <source>
        <dbReference type="Proteomes" id="UP000078550"/>
    </source>
</evidence>
<evidence type="ECO:0008006" key="3">
    <source>
        <dbReference type="Google" id="ProtNLM"/>
    </source>
</evidence>
<gene>
    <name evidence="1" type="ORF">POVWA2_064670</name>
</gene>
<name>A0A1A9ABI1_PLAOA</name>
<dbReference type="AlphaFoldDB" id="A0A1A9ABI1"/>
<sequence>MKKHCIYLQLWLEDKVISTVESNTNCDENCKENCKEYYCKYNLDMFNIYKEFEKVCTRPNERICPVYWKEFKNNYERISDTEKQCKEQYEKLGFYKDLSFFGSKIAPKADGMRKMWRNVQGVTNPASLLNPMNPPGGGNKIGLPFLPK</sequence>
<reference evidence="2" key="1">
    <citation type="submission" date="2016-05" db="EMBL/GenBank/DDBJ databases">
        <authorList>
            <person name="Naeem Raeece"/>
        </authorList>
    </citation>
    <scope>NUCLEOTIDE SEQUENCE [LARGE SCALE GENOMIC DNA]</scope>
</reference>
<proteinExistence type="predicted"/>
<protein>
    <recommendedName>
        <fullName evidence="3">PIR Superfamily Protein</fullName>
    </recommendedName>
</protein>